<dbReference type="Gene3D" id="1.10.1530.10">
    <property type="match status" value="1"/>
</dbReference>
<sequence length="368" mass="39906">MLERFRVSDRDCIYIKEKRIRAAVETLFHKMGLDNRGAAAAADVLVKSDLMGVESHGVSNMLRRYIERYQAGTLNPSPEPTIVRETATTASVDGDGGLGIHIGAKMMGIAIEKARRSGMGAVSVSHSGHLGACGYFALQAAEADMIGVCMTGGFSGDNAAHGMVPTFGAQSRLGTNPIAWAAPAKNRAPFLFDVATTQVAGNKLILAERLKAELDPAWIARRDGTPIMEKGLVPEEFFLLPFGGTRENGSHKGYGFGIISAIMCQTLAGSGLQGKSTKWGNGHHFFAAYQIEAFCDLEEFKCNLDEALDRLANTPPAPGHERVIYPGQDEAEEFNKRTEEGIPYHTEVINWFHQIGKELNIAIDLPEQ</sequence>
<dbReference type="InterPro" id="IPR043143">
    <property type="entry name" value="Mal/L-sulf/L-lact_DH-like_NADP"/>
</dbReference>
<dbReference type="InterPro" id="IPR003767">
    <property type="entry name" value="Malate/L-lactate_DH-like"/>
</dbReference>
<evidence type="ECO:0000256" key="1">
    <source>
        <dbReference type="ARBA" id="ARBA00006056"/>
    </source>
</evidence>
<reference evidence="3 4" key="1">
    <citation type="submission" date="2018-06" db="EMBL/GenBank/DDBJ databases">
        <title>Draft Genome Sequence of a Novel Marine Bacterium Related to the Verrucomicrobia.</title>
        <authorList>
            <person name="Vosseberg J."/>
            <person name="Martijn J."/>
            <person name="Ettema T.J.G."/>
        </authorList>
    </citation>
    <scope>NUCLEOTIDE SEQUENCE [LARGE SCALE GENOMIC DNA]</scope>
    <source>
        <strain evidence="3">TARA_B100001123</strain>
    </source>
</reference>
<dbReference type="PANTHER" id="PTHR11091:SF0">
    <property type="entry name" value="MALATE DEHYDROGENASE"/>
    <property type="match status" value="1"/>
</dbReference>
<dbReference type="EMBL" id="CP029803">
    <property type="protein sequence ID" value="AWT60948.1"/>
    <property type="molecule type" value="Genomic_DNA"/>
</dbReference>
<dbReference type="Proteomes" id="UP000247465">
    <property type="component" value="Chromosome"/>
</dbReference>
<keyword evidence="2 3" id="KW-0560">Oxidoreductase</keyword>
<dbReference type="AlphaFoldDB" id="A0A2Z4AI86"/>
<dbReference type="GO" id="GO:0016491">
    <property type="term" value="F:oxidoreductase activity"/>
    <property type="evidence" value="ECO:0007669"/>
    <property type="project" value="UniProtKB-KW"/>
</dbReference>
<evidence type="ECO:0000313" key="3">
    <source>
        <dbReference type="EMBL" id="AWT60948.1"/>
    </source>
</evidence>
<dbReference type="Gene3D" id="3.30.1370.60">
    <property type="entry name" value="Hypothetical oxidoreductase yiak, domain 2"/>
    <property type="match status" value="1"/>
</dbReference>
<dbReference type="KEGG" id="mtar:DF168_02173"/>
<accession>A0A2Z4AI86</accession>
<dbReference type="InterPro" id="IPR043144">
    <property type="entry name" value="Mal/L-sulf/L-lact_DH-like_ah"/>
</dbReference>
<dbReference type="EC" id="1.1.1.-" evidence="3"/>
<gene>
    <name evidence="3" type="primary">yjmC_5</name>
    <name evidence="3" type="ORF">DF168_02173</name>
</gene>
<name>A0A2Z4AI86_9BACT</name>
<dbReference type="SUPFAM" id="SSF89733">
    <property type="entry name" value="L-sulfolactate dehydrogenase-like"/>
    <property type="match status" value="1"/>
</dbReference>
<protein>
    <submittedName>
        <fullName evidence="3">Putative oxidoreductase YjmC</fullName>
        <ecNumber evidence="3">1.1.1.-</ecNumber>
    </submittedName>
</protein>
<dbReference type="Pfam" id="PF02615">
    <property type="entry name" value="Ldh_2"/>
    <property type="match status" value="1"/>
</dbReference>
<evidence type="ECO:0000256" key="2">
    <source>
        <dbReference type="ARBA" id="ARBA00023002"/>
    </source>
</evidence>
<proteinExistence type="inferred from homology"/>
<organism evidence="3 4">
    <name type="scientific">Candidatus Moanibacter tarae</name>
    <dbReference type="NCBI Taxonomy" id="2200854"/>
    <lineage>
        <taxon>Bacteria</taxon>
        <taxon>Pseudomonadati</taxon>
        <taxon>Verrucomicrobiota</taxon>
        <taxon>Opitutia</taxon>
        <taxon>Puniceicoccales</taxon>
        <taxon>Puniceicoccales incertae sedis</taxon>
        <taxon>Candidatus Moanibacter</taxon>
    </lineage>
</organism>
<dbReference type="PANTHER" id="PTHR11091">
    <property type="entry name" value="OXIDOREDUCTASE-RELATED"/>
    <property type="match status" value="1"/>
</dbReference>
<comment type="similarity">
    <text evidence="1">Belongs to the LDH2/MDH2 oxidoreductase family.</text>
</comment>
<dbReference type="InterPro" id="IPR036111">
    <property type="entry name" value="Mal/L-sulfo/L-lacto_DH-like_sf"/>
</dbReference>
<evidence type="ECO:0000313" key="4">
    <source>
        <dbReference type="Proteomes" id="UP000247465"/>
    </source>
</evidence>